<accession>A0A165VUL5</accession>
<dbReference type="InParanoid" id="A0A165VUL5"/>
<dbReference type="PANTHER" id="PTHR43431">
    <property type="entry name" value="OXIDOREDUCTASE, SHORT CHAIN DEHYDROGENASE/REDUCTASE FAMILY (AFU_ORTHOLOGUE AFUA_5G14000)"/>
    <property type="match status" value="1"/>
</dbReference>
<dbReference type="InterPro" id="IPR036291">
    <property type="entry name" value="NAD(P)-bd_dom_sf"/>
</dbReference>
<dbReference type="Proteomes" id="UP000076761">
    <property type="component" value="Unassembled WGS sequence"/>
</dbReference>
<dbReference type="PANTHER" id="PTHR43431:SF7">
    <property type="entry name" value="OXIDOREDUCTASE, SHORT CHAIN DEHYDROGENASE_REDUCTASE FAMILY (AFU_ORTHOLOGUE AFUA_5G14000)"/>
    <property type="match status" value="1"/>
</dbReference>
<dbReference type="SUPFAM" id="SSF51735">
    <property type="entry name" value="NAD(P)-binding Rossmann-fold domains"/>
    <property type="match status" value="1"/>
</dbReference>
<proteinExistence type="predicted"/>
<dbReference type="STRING" id="1314782.A0A165VUL5"/>
<dbReference type="Pfam" id="PF00106">
    <property type="entry name" value="adh_short"/>
    <property type="match status" value="1"/>
</dbReference>
<dbReference type="Gene3D" id="3.40.50.720">
    <property type="entry name" value="NAD(P)-binding Rossmann-like Domain"/>
    <property type="match status" value="1"/>
</dbReference>
<dbReference type="AlphaFoldDB" id="A0A165VUL5"/>
<evidence type="ECO:0000313" key="1">
    <source>
        <dbReference type="EMBL" id="KZT30215.1"/>
    </source>
</evidence>
<reference evidence="1 2" key="1">
    <citation type="journal article" date="2016" name="Mol. Biol. Evol.">
        <title>Comparative Genomics of Early-Diverging Mushroom-Forming Fungi Provides Insights into the Origins of Lignocellulose Decay Capabilities.</title>
        <authorList>
            <person name="Nagy L.G."/>
            <person name="Riley R."/>
            <person name="Tritt A."/>
            <person name="Adam C."/>
            <person name="Daum C."/>
            <person name="Floudas D."/>
            <person name="Sun H."/>
            <person name="Yadav J.S."/>
            <person name="Pangilinan J."/>
            <person name="Larsson K.H."/>
            <person name="Matsuura K."/>
            <person name="Barry K."/>
            <person name="Labutti K."/>
            <person name="Kuo R."/>
            <person name="Ohm R.A."/>
            <person name="Bhattacharya S.S."/>
            <person name="Shirouzu T."/>
            <person name="Yoshinaga Y."/>
            <person name="Martin F.M."/>
            <person name="Grigoriev I.V."/>
            <person name="Hibbett D.S."/>
        </authorList>
    </citation>
    <scope>NUCLEOTIDE SEQUENCE [LARGE SCALE GENOMIC DNA]</scope>
    <source>
        <strain evidence="1 2">HHB14362 ss-1</strain>
    </source>
</reference>
<sequence length="254" mass="27643">MSTRPIFVVAGVGNASGTGAATARLFSKAGYRVALIARDAKSLQDLASQLSESGGEARPFVIPSYAPQAIRDTFSAIRKQWPKEKGNEIRAALWNAAAVVWKPFLETTDEDVKEGLEVNVAAAFAFSREIIREFKTNGLNELGKRGTLLFTGAPASVRGDVTTSSFAAGKFGERALSQSLSKEFGKDNIHVAHAIVDGYILTDRQRASHDSSWETNHDVRLDPESIAKAYLYLANQDRSAFTWELDLRPAHGSL</sequence>
<evidence type="ECO:0000313" key="2">
    <source>
        <dbReference type="Proteomes" id="UP000076761"/>
    </source>
</evidence>
<name>A0A165VUL5_9AGAM</name>
<organism evidence="1 2">
    <name type="scientific">Neolentinus lepideus HHB14362 ss-1</name>
    <dbReference type="NCBI Taxonomy" id="1314782"/>
    <lineage>
        <taxon>Eukaryota</taxon>
        <taxon>Fungi</taxon>
        <taxon>Dikarya</taxon>
        <taxon>Basidiomycota</taxon>
        <taxon>Agaricomycotina</taxon>
        <taxon>Agaricomycetes</taxon>
        <taxon>Gloeophyllales</taxon>
        <taxon>Gloeophyllaceae</taxon>
        <taxon>Neolentinus</taxon>
    </lineage>
</organism>
<dbReference type="InterPro" id="IPR002347">
    <property type="entry name" value="SDR_fam"/>
</dbReference>
<gene>
    <name evidence="1" type="ORF">NEOLEDRAFT_1084015</name>
</gene>
<keyword evidence="2" id="KW-1185">Reference proteome</keyword>
<dbReference type="PRINTS" id="PR00081">
    <property type="entry name" value="GDHRDH"/>
</dbReference>
<dbReference type="EMBL" id="KV425552">
    <property type="protein sequence ID" value="KZT30215.1"/>
    <property type="molecule type" value="Genomic_DNA"/>
</dbReference>
<protein>
    <submittedName>
        <fullName evidence="1">Short-chain dehydrogenase/reductase SDR</fullName>
    </submittedName>
</protein>
<dbReference type="OrthoDB" id="5399006at2759"/>